<feature type="transmembrane region" description="Helical" evidence="2">
    <location>
        <begin position="124"/>
        <end position="152"/>
    </location>
</feature>
<evidence type="ECO:0008006" key="5">
    <source>
        <dbReference type="Google" id="ProtNLM"/>
    </source>
</evidence>
<evidence type="ECO:0000256" key="2">
    <source>
        <dbReference type="SAM" id="Phobius"/>
    </source>
</evidence>
<feature type="transmembrane region" description="Helical" evidence="2">
    <location>
        <begin position="36"/>
        <end position="56"/>
    </location>
</feature>
<accession>A0A0H2ZEH8</accession>
<feature type="transmembrane region" description="Helical" evidence="2">
    <location>
        <begin position="68"/>
        <end position="94"/>
    </location>
</feature>
<dbReference type="EMBL" id="CP000438">
    <property type="protein sequence ID" value="ABJ12771.1"/>
    <property type="molecule type" value="Genomic_DNA"/>
</dbReference>
<gene>
    <name evidence="3" type="ordered locus">PA14_18620</name>
</gene>
<dbReference type="KEGG" id="pau:PA14_18620"/>
<evidence type="ECO:0000313" key="4">
    <source>
        <dbReference type="Proteomes" id="UP000000653"/>
    </source>
</evidence>
<protein>
    <recommendedName>
        <fullName evidence="5">Transmembrane protein</fullName>
    </recommendedName>
</protein>
<keyword evidence="2" id="KW-0812">Transmembrane</keyword>
<dbReference type="HOGENOM" id="CLU_1804491_0_0_6"/>
<sequence length="155" mass="16098">MEEAGFGPGRSSMHTGETLAAAPPARPLRQSRLGGLSLFLALAGVAIALVVMALALGERIDLSDENHLLGLFAALLAVFAVSTCGLVLGLAGLLRRSRKRHLALAGIVLNLSCLLWGWHALSTAAAAILMVLGQTGLSFLSALAVLFGMIIFRQA</sequence>
<keyword evidence="2" id="KW-0472">Membrane</keyword>
<reference evidence="3 4" key="1">
    <citation type="journal article" date="2006" name="Genome Biol.">
        <title>Genomic analysis reveals that Pseudomonas aeruginosa virulence is combinatorial.</title>
        <authorList>
            <person name="Lee D.G."/>
            <person name="Urbach J.M."/>
            <person name="Wu G."/>
            <person name="Liberati N.T."/>
            <person name="Feinbaum R.L."/>
            <person name="Miyata S."/>
            <person name="Diggins L.T."/>
            <person name="He J."/>
            <person name="Saucier M."/>
            <person name="Deziel E."/>
            <person name="Friedman L."/>
            <person name="Li L."/>
            <person name="Grills G."/>
            <person name="Montgomery K."/>
            <person name="Kucherlapati R."/>
            <person name="Rahme L.G."/>
            <person name="Ausubel F.M."/>
        </authorList>
    </citation>
    <scope>NUCLEOTIDE SEQUENCE [LARGE SCALE GENOMIC DNA]</scope>
    <source>
        <strain evidence="3 4">UCBPP-PA14</strain>
    </source>
</reference>
<evidence type="ECO:0000256" key="1">
    <source>
        <dbReference type="SAM" id="MobiDB-lite"/>
    </source>
</evidence>
<dbReference type="AlphaFoldDB" id="A0A0H2ZEH8"/>
<dbReference type="Proteomes" id="UP000000653">
    <property type="component" value="Chromosome"/>
</dbReference>
<keyword evidence="2" id="KW-1133">Transmembrane helix</keyword>
<feature type="region of interest" description="Disordered" evidence="1">
    <location>
        <begin position="1"/>
        <end position="22"/>
    </location>
</feature>
<dbReference type="BioCyc" id="PAER208963:G1G74-1533-MONOMER"/>
<name>A0A0H2ZEH8_PSEAB</name>
<evidence type="ECO:0000313" key="3">
    <source>
        <dbReference type="EMBL" id="ABJ12771.1"/>
    </source>
</evidence>
<organism evidence="3 4">
    <name type="scientific">Pseudomonas aeruginosa (strain UCBPP-PA14)</name>
    <dbReference type="NCBI Taxonomy" id="208963"/>
    <lineage>
        <taxon>Bacteria</taxon>
        <taxon>Pseudomonadati</taxon>
        <taxon>Pseudomonadota</taxon>
        <taxon>Gammaproteobacteria</taxon>
        <taxon>Pseudomonadales</taxon>
        <taxon>Pseudomonadaceae</taxon>
        <taxon>Pseudomonas</taxon>
    </lineage>
</organism>
<feature type="transmembrane region" description="Helical" evidence="2">
    <location>
        <begin position="101"/>
        <end position="118"/>
    </location>
</feature>
<proteinExistence type="predicted"/>